<reference evidence="3" key="1">
    <citation type="journal article" date="2020" name="Stud. Mycol.">
        <title>101 Dothideomycetes genomes: a test case for predicting lifestyles and emergence of pathogens.</title>
        <authorList>
            <person name="Haridas S."/>
            <person name="Albert R."/>
            <person name="Binder M."/>
            <person name="Bloem J."/>
            <person name="Labutti K."/>
            <person name="Salamov A."/>
            <person name="Andreopoulos B."/>
            <person name="Baker S."/>
            <person name="Barry K."/>
            <person name="Bills G."/>
            <person name="Bluhm B."/>
            <person name="Cannon C."/>
            <person name="Castanera R."/>
            <person name="Culley D."/>
            <person name="Daum C."/>
            <person name="Ezra D."/>
            <person name="Gonzalez J."/>
            <person name="Henrissat B."/>
            <person name="Kuo A."/>
            <person name="Liang C."/>
            <person name="Lipzen A."/>
            <person name="Lutzoni F."/>
            <person name="Magnuson J."/>
            <person name="Mondo S."/>
            <person name="Nolan M."/>
            <person name="Ohm R."/>
            <person name="Pangilinan J."/>
            <person name="Park H.-J."/>
            <person name="Ramirez L."/>
            <person name="Alfaro M."/>
            <person name="Sun H."/>
            <person name="Tritt A."/>
            <person name="Yoshinaga Y."/>
            <person name="Zwiers L.-H."/>
            <person name="Turgeon B."/>
            <person name="Goodwin S."/>
            <person name="Spatafora J."/>
            <person name="Crous P."/>
            <person name="Grigoriev I."/>
        </authorList>
    </citation>
    <scope>NUCLEOTIDE SEQUENCE</scope>
    <source>
        <strain evidence="3">CBS 121739</strain>
    </source>
</reference>
<dbReference type="GeneID" id="54487836"/>
<dbReference type="RefSeq" id="XP_033602379.1">
    <property type="nucleotide sequence ID" value="XM_033746782.1"/>
</dbReference>
<dbReference type="OrthoDB" id="2519291at2759"/>
<evidence type="ECO:0000256" key="1">
    <source>
        <dbReference type="ARBA" id="ARBA00005986"/>
    </source>
</evidence>
<evidence type="ECO:0000259" key="2">
    <source>
        <dbReference type="Pfam" id="PF07110"/>
    </source>
</evidence>
<protein>
    <recommendedName>
        <fullName evidence="2">EthD domain-containing protein</fullName>
    </recommendedName>
</protein>
<accession>A0A6A6WAP1</accession>
<feature type="domain" description="EthD" evidence="2">
    <location>
        <begin position="13"/>
        <end position="102"/>
    </location>
</feature>
<dbReference type="Gene3D" id="3.30.70.100">
    <property type="match status" value="1"/>
</dbReference>
<dbReference type="Proteomes" id="UP000799437">
    <property type="component" value="Unassembled WGS sequence"/>
</dbReference>
<dbReference type="InterPro" id="IPR009799">
    <property type="entry name" value="EthD_dom"/>
</dbReference>
<dbReference type="EMBL" id="ML996569">
    <property type="protein sequence ID" value="KAF2759928.1"/>
    <property type="molecule type" value="Genomic_DNA"/>
</dbReference>
<dbReference type="SUPFAM" id="SSF54909">
    <property type="entry name" value="Dimeric alpha+beta barrel"/>
    <property type="match status" value="1"/>
</dbReference>
<evidence type="ECO:0000313" key="4">
    <source>
        <dbReference type="Proteomes" id="UP000799437"/>
    </source>
</evidence>
<dbReference type="Pfam" id="PF07110">
    <property type="entry name" value="EthD"/>
    <property type="match status" value="1"/>
</dbReference>
<keyword evidence="4" id="KW-1185">Reference proteome</keyword>
<evidence type="ECO:0000313" key="3">
    <source>
        <dbReference type="EMBL" id="KAF2759928.1"/>
    </source>
</evidence>
<organism evidence="3 4">
    <name type="scientific">Pseudovirgaria hyperparasitica</name>
    <dbReference type="NCBI Taxonomy" id="470096"/>
    <lineage>
        <taxon>Eukaryota</taxon>
        <taxon>Fungi</taxon>
        <taxon>Dikarya</taxon>
        <taxon>Ascomycota</taxon>
        <taxon>Pezizomycotina</taxon>
        <taxon>Dothideomycetes</taxon>
        <taxon>Dothideomycetes incertae sedis</taxon>
        <taxon>Acrospermales</taxon>
        <taxon>Acrospermaceae</taxon>
        <taxon>Pseudovirgaria</taxon>
    </lineage>
</organism>
<dbReference type="InterPro" id="IPR011008">
    <property type="entry name" value="Dimeric_a/b-barrel"/>
</dbReference>
<dbReference type="AlphaFoldDB" id="A0A6A6WAP1"/>
<sequence>MTFTVLALENRNPSISFEEFQTHWDEKFLPFFKSIVGDTFPVSHTRYYVKQDVPTGQNQQQDNQTSSVRNPMTFMGAPSECDFDCVVVLVFRDEEHFTLFRNRLGDNVDKLAPEQEKFLIGSELRVFGVENEKTVRG</sequence>
<proteinExistence type="inferred from homology"/>
<name>A0A6A6WAP1_9PEZI</name>
<gene>
    <name evidence="3" type="ORF">EJ05DRAFT_499119</name>
</gene>
<comment type="similarity">
    <text evidence="1">Belongs to the tpcK family.</text>
</comment>
<dbReference type="GO" id="GO:0016491">
    <property type="term" value="F:oxidoreductase activity"/>
    <property type="evidence" value="ECO:0007669"/>
    <property type="project" value="InterPro"/>
</dbReference>